<dbReference type="AlphaFoldDB" id="A0A7W4V2P0"/>
<sequence>MPTPTDTALPDGVTAQWYQWRSDVANGNAQVQITNGTDSAIVVSTVRVTDPRFEGAAERVRDGESTIAAGATTDITVALPTMNCDASADNGSEAEITASVKGRESTSRATLEDPLGFLSELYAKDCRLEAFTQAANIDFTGFTPSEPGSQATLELTVTPTGSATARLDAIRTTNLLTFGSGKEAYPLGLEITTGGDAASVIQIPLEPYRCDAHAVQEDKRGTIFSLEVTQDGKPGEVELAASPQLREELLSWVASWCEFGSD</sequence>
<comment type="caution">
    <text evidence="1">The sequence shown here is derived from an EMBL/GenBank/DDBJ whole genome shotgun (WGS) entry which is preliminary data.</text>
</comment>
<accession>A0A7W4V2P0</accession>
<reference evidence="1 2" key="1">
    <citation type="submission" date="2020-08" db="EMBL/GenBank/DDBJ databases">
        <title>Sequencing the genomes of 1000 actinobacteria strains.</title>
        <authorList>
            <person name="Klenk H.-P."/>
        </authorList>
    </citation>
    <scope>NUCLEOTIDE SEQUENCE [LARGE SCALE GENOMIC DNA]</scope>
    <source>
        <strain evidence="1 2">DSM 27099</strain>
    </source>
</reference>
<evidence type="ECO:0000313" key="1">
    <source>
        <dbReference type="EMBL" id="MBB2975732.1"/>
    </source>
</evidence>
<keyword evidence="2" id="KW-1185">Reference proteome</keyword>
<dbReference type="Proteomes" id="UP000529310">
    <property type="component" value="Unassembled WGS sequence"/>
</dbReference>
<gene>
    <name evidence="1" type="ORF">FHX49_001299</name>
</gene>
<organism evidence="1 2">
    <name type="scientific">Microbacterium endophyticum</name>
    <dbReference type="NCBI Taxonomy" id="1526412"/>
    <lineage>
        <taxon>Bacteria</taxon>
        <taxon>Bacillati</taxon>
        <taxon>Actinomycetota</taxon>
        <taxon>Actinomycetes</taxon>
        <taxon>Micrococcales</taxon>
        <taxon>Microbacteriaceae</taxon>
        <taxon>Microbacterium</taxon>
    </lineage>
</organism>
<dbReference type="RefSeq" id="WP_241246142.1">
    <property type="nucleotide sequence ID" value="NZ_CP049255.1"/>
</dbReference>
<dbReference type="EMBL" id="JACHWQ010000003">
    <property type="protein sequence ID" value="MBB2975732.1"/>
    <property type="molecule type" value="Genomic_DNA"/>
</dbReference>
<proteinExistence type="predicted"/>
<name>A0A7W4V2P0_9MICO</name>
<protein>
    <submittedName>
        <fullName evidence="1">Uncharacterized protein</fullName>
    </submittedName>
</protein>
<evidence type="ECO:0000313" key="2">
    <source>
        <dbReference type="Proteomes" id="UP000529310"/>
    </source>
</evidence>